<keyword evidence="2" id="KW-1185">Reference proteome</keyword>
<dbReference type="STRING" id="1770053.SAMN05216551_102305"/>
<dbReference type="RefSeq" id="WP_091905350.1">
    <property type="nucleotide sequence ID" value="NZ_FNLO01000002.1"/>
</dbReference>
<accession>A0A1H2PM57</accession>
<dbReference type="EMBL" id="FNLO01000002">
    <property type="protein sequence ID" value="SDV47139.1"/>
    <property type="molecule type" value="Genomic_DNA"/>
</dbReference>
<proteinExistence type="predicted"/>
<dbReference type="OrthoDB" id="1523296at2"/>
<dbReference type="InterPro" id="IPR010732">
    <property type="entry name" value="T6SS_TssG-like"/>
</dbReference>
<evidence type="ECO:0000313" key="2">
    <source>
        <dbReference type="Proteomes" id="UP000243719"/>
    </source>
</evidence>
<dbReference type="AlphaFoldDB" id="A0A1H2PM57"/>
<gene>
    <name evidence="1" type="ORF">SAMN05216551_102305</name>
</gene>
<reference evidence="2" key="1">
    <citation type="submission" date="2016-09" db="EMBL/GenBank/DDBJ databases">
        <authorList>
            <person name="Varghese N."/>
            <person name="Submissions S."/>
        </authorList>
    </citation>
    <scope>NUCLEOTIDE SEQUENCE [LARGE SCALE GENOMIC DNA]</scope>
    <source>
        <strain evidence="2">JS23</strain>
    </source>
</reference>
<dbReference type="PANTHER" id="PTHR35564">
    <property type="match status" value="1"/>
</dbReference>
<protein>
    <submittedName>
        <fullName evidence="1">Type VI secretion system protein ImpH</fullName>
    </submittedName>
</protein>
<dbReference type="Pfam" id="PF06996">
    <property type="entry name" value="T6SS_TssG"/>
    <property type="match status" value="1"/>
</dbReference>
<dbReference type="NCBIfam" id="TIGR03347">
    <property type="entry name" value="VI_chp_1"/>
    <property type="match status" value="1"/>
</dbReference>
<name>A0A1H2PM57_9BURK</name>
<dbReference type="Proteomes" id="UP000243719">
    <property type="component" value="Unassembled WGS sequence"/>
</dbReference>
<evidence type="ECO:0000313" key="1">
    <source>
        <dbReference type="EMBL" id="SDV47139.1"/>
    </source>
</evidence>
<sequence length="367" mass="41071">MDAPARPASTALDERLFAEGERFSYFQAVRLLRRQARLDGRDPHALRVRPRLGLGFPETDIDRIERVLPPVQEAASFADVTDVVAVADLGPATSTDATDAATADTGPADFVPRITANFFGLYGVSSPLPSFYTEDLLEEEREGRRGTREFLDILHYAIYPLLFDGWVKYRPQVRIVEENDAAMLDYLYAFVGLNDRAMRGRDRPGVSDLLRYAGLFSQRPHSALGLQTMLADAFAPAEVTIVSCVEGWLPIPGDQRLVLGEMRHGLGESCYLGEQARDHSSQLGIELRELPLALFDALQPGQTEHERLRFLVRFYLLDPLQVTVALQLRAGEARPARAGGMQWNRLGNNTWLAPPAHMRTREIRFPV</sequence>
<organism evidence="1 2">
    <name type="scientific">Chitinasiproducens palmae</name>
    <dbReference type="NCBI Taxonomy" id="1770053"/>
    <lineage>
        <taxon>Bacteria</taxon>
        <taxon>Pseudomonadati</taxon>
        <taxon>Pseudomonadota</taxon>
        <taxon>Betaproteobacteria</taxon>
        <taxon>Burkholderiales</taxon>
        <taxon>Burkholderiaceae</taxon>
        <taxon>Chitinasiproducens</taxon>
    </lineage>
</organism>
<dbReference type="PANTHER" id="PTHR35564:SF3">
    <property type="entry name" value="TYPE VI SECRETION SYSTEM BASEPLATE SUBUNIT TSSG"/>
    <property type="match status" value="1"/>
</dbReference>